<gene>
    <name evidence="2" type="ORF">CK203_103068</name>
</gene>
<reference evidence="2 3" key="1">
    <citation type="journal article" date="2018" name="PLoS Genet.">
        <title>Population sequencing reveals clonal diversity and ancestral inbreeding in the grapevine cultivar Chardonnay.</title>
        <authorList>
            <person name="Roach M.J."/>
            <person name="Johnson D.L."/>
            <person name="Bohlmann J."/>
            <person name="van Vuuren H.J."/>
            <person name="Jones S.J."/>
            <person name="Pretorius I.S."/>
            <person name="Schmidt S.A."/>
            <person name="Borneman A.R."/>
        </authorList>
    </citation>
    <scope>NUCLEOTIDE SEQUENCE [LARGE SCALE GENOMIC DNA]</scope>
    <source>
        <strain evidence="3">cv. Chardonnay</strain>
        <tissue evidence="2">Leaf</tissue>
    </source>
</reference>
<evidence type="ECO:0000313" key="2">
    <source>
        <dbReference type="EMBL" id="RVW39302.1"/>
    </source>
</evidence>
<comment type="caution">
    <text evidence="2">The sequence shown here is derived from an EMBL/GenBank/DDBJ whole genome shotgun (WGS) entry which is preliminary data.</text>
</comment>
<dbReference type="AlphaFoldDB" id="A0A438DV53"/>
<sequence>MSAKGKRPLGRRASKSFMGKPGLGRQVREAAMIRIETYQRQVMAYYNQRARPRTLKSRDMVFKKAFENTVEPNARI</sequence>
<protein>
    <submittedName>
        <fullName evidence="2">Uncharacterized protein</fullName>
    </submittedName>
</protein>
<dbReference type="Proteomes" id="UP000288805">
    <property type="component" value="Unassembled WGS sequence"/>
</dbReference>
<proteinExistence type="predicted"/>
<organism evidence="2 3">
    <name type="scientific">Vitis vinifera</name>
    <name type="common">Grape</name>
    <dbReference type="NCBI Taxonomy" id="29760"/>
    <lineage>
        <taxon>Eukaryota</taxon>
        <taxon>Viridiplantae</taxon>
        <taxon>Streptophyta</taxon>
        <taxon>Embryophyta</taxon>
        <taxon>Tracheophyta</taxon>
        <taxon>Spermatophyta</taxon>
        <taxon>Magnoliopsida</taxon>
        <taxon>eudicotyledons</taxon>
        <taxon>Gunneridae</taxon>
        <taxon>Pentapetalae</taxon>
        <taxon>rosids</taxon>
        <taxon>Vitales</taxon>
        <taxon>Vitaceae</taxon>
        <taxon>Viteae</taxon>
        <taxon>Vitis</taxon>
    </lineage>
</organism>
<feature type="compositionally biased region" description="Basic residues" evidence="1">
    <location>
        <begin position="1"/>
        <end position="14"/>
    </location>
</feature>
<dbReference type="EMBL" id="QGNW01001489">
    <property type="protein sequence ID" value="RVW39302.1"/>
    <property type="molecule type" value="Genomic_DNA"/>
</dbReference>
<feature type="region of interest" description="Disordered" evidence="1">
    <location>
        <begin position="1"/>
        <end position="21"/>
    </location>
</feature>
<evidence type="ECO:0000256" key="1">
    <source>
        <dbReference type="SAM" id="MobiDB-lite"/>
    </source>
</evidence>
<accession>A0A438DV53</accession>
<evidence type="ECO:0000313" key="3">
    <source>
        <dbReference type="Proteomes" id="UP000288805"/>
    </source>
</evidence>
<name>A0A438DV53_VITVI</name>